<gene>
    <name evidence="3" type="ORF">GCM10023094_40280</name>
</gene>
<feature type="region of interest" description="Disordered" evidence="1">
    <location>
        <begin position="24"/>
        <end position="59"/>
    </location>
</feature>
<keyword evidence="2" id="KW-1133">Transmembrane helix</keyword>
<name>A0ABP8PEV4_9NOCA</name>
<protein>
    <submittedName>
        <fullName evidence="3">Uncharacterized protein</fullName>
    </submittedName>
</protein>
<feature type="transmembrane region" description="Helical" evidence="2">
    <location>
        <begin position="187"/>
        <end position="212"/>
    </location>
</feature>
<keyword evidence="2" id="KW-0472">Membrane</keyword>
<feature type="transmembrane region" description="Helical" evidence="2">
    <location>
        <begin position="154"/>
        <end position="175"/>
    </location>
</feature>
<evidence type="ECO:0000313" key="3">
    <source>
        <dbReference type="EMBL" id="GAA4485453.1"/>
    </source>
</evidence>
<keyword evidence="2" id="KW-0812">Transmembrane</keyword>
<keyword evidence="4" id="KW-1185">Reference proteome</keyword>
<evidence type="ECO:0000256" key="2">
    <source>
        <dbReference type="SAM" id="Phobius"/>
    </source>
</evidence>
<evidence type="ECO:0000256" key="1">
    <source>
        <dbReference type="SAM" id="MobiDB-lite"/>
    </source>
</evidence>
<dbReference type="EMBL" id="BAABFB010000063">
    <property type="protein sequence ID" value="GAA4485453.1"/>
    <property type="molecule type" value="Genomic_DNA"/>
</dbReference>
<evidence type="ECO:0000313" key="4">
    <source>
        <dbReference type="Proteomes" id="UP001501183"/>
    </source>
</evidence>
<accession>A0ABP8PEV4</accession>
<feature type="transmembrane region" description="Helical" evidence="2">
    <location>
        <begin position="119"/>
        <end position="142"/>
    </location>
</feature>
<comment type="caution">
    <text evidence="3">The sequence shown here is derived from an EMBL/GenBank/DDBJ whole genome shotgun (WGS) entry which is preliminary data.</text>
</comment>
<dbReference type="Proteomes" id="UP001501183">
    <property type="component" value="Unassembled WGS sequence"/>
</dbReference>
<reference evidence="4" key="1">
    <citation type="journal article" date="2019" name="Int. J. Syst. Evol. Microbiol.">
        <title>The Global Catalogue of Microorganisms (GCM) 10K type strain sequencing project: providing services to taxonomists for standard genome sequencing and annotation.</title>
        <authorList>
            <consortium name="The Broad Institute Genomics Platform"/>
            <consortium name="The Broad Institute Genome Sequencing Center for Infectious Disease"/>
            <person name="Wu L."/>
            <person name="Ma J."/>
        </authorList>
    </citation>
    <scope>NUCLEOTIDE SEQUENCE [LARGE SCALE GENOMIC DNA]</scope>
    <source>
        <strain evidence="4">JCM 32206</strain>
    </source>
</reference>
<feature type="compositionally biased region" description="Basic and acidic residues" evidence="1">
    <location>
        <begin position="49"/>
        <end position="59"/>
    </location>
</feature>
<sequence length="216" mass="22641">MVVIPQPAPGVIRRRIRSAYDRGMDDAREQDAGAPSHPGLSHRPPPPRPEFHVEPRRPDVGDAAPRQLTVAAWCWIASFAVLIGIAAATLLDLADVRDALEAALAGESPTTSQRDIADAVSLTLLGCAGTAAVLVVAALIGLQLLRLRRPAGRIVLTVVGLLSVGAAFAFWSLLADAADATGGVLQWAPALYAALVTIGVALLFTPAATAWLRSRR</sequence>
<organism evidence="3 4">
    <name type="scientific">Rhodococcus olei</name>
    <dbReference type="NCBI Taxonomy" id="2161675"/>
    <lineage>
        <taxon>Bacteria</taxon>
        <taxon>Bacillati</taxon>
        <taxon>Actinomycetota</taxon>
        <taxon>Actinomycetes</taxon>
        <taxon>Mycobacteriales</taxon>
        <taxon>Nocardiaceae</taxon>
        <taxon>Rhodococcus</taxon>
    </lineage>
</organism>
<proteinExistence type="predicted"/>
<feature type="transmembrane region" description="Helical" evidence="2">
    <location>
        <begin position="70"/>
        <end position="91"/>
    </location>
</feature>